<dbReference type="SUPFAM" id="SSF46785">
    <property type="entry name" value="Winged helix' DNA-binding domain"/>
    <property type="match status" value="1"/>
</dbReference>
<keyword evidence="6" id="KW-1185">Reference proteome</keyword>
<feature type="domain" description="HTH marR-type" evidence="4">
    <location>
        <begin position="12"/>
        <end position="146"/>
    </location>
</feature>
<dbReference type="EMBL" id="JBIAZU010000002">
    <property type="protein sequence ID" value="MFF5290339.1"/>
    <property type="molecule type" value="Genomic_DNA"/>
</dbReference>
<gene>
    <name evidence="5" type="ORF">ACFY35_12905</name>
</gene>
<dbReference type="PANTHER" id="PTHR33164:SF94">
    <property type="entry name" value="TRANSCRIPTIONAL REGULATORY PROTEIN-RELATED"/>
    <property type="match status" value="1"/>
</dbReference>
<dbReference type="InterPro" id="IPR036390">
    <property type="entry name" value="WH_DNA-bd_sf"/>
</dbReference>
<keyword evidence="1" id="KW-0805">Transcription regulation</keyword>
<dbReference type="PROSITE" id="PS01117">
    <property type="entry name" value="HTH_MARR_1"/>
    <property type="match status" value="1"/>
</dbReference>
<evidence type="ECO:0000313" key="5">
    <source>
        <dbReference type="EMBL" id="MFF5290339.1"/>
    </source>
</evidence>
<dbReference type="InterPro" id="IPR023187">
    <property type="entry name" value="Tscrpt_reg_MarR-type_CS"/>
</dbReference>
<keyword evidence="3" id="KW-0804">Transcription</keyword>
<dbReference type="PRINTS" id="PR00598">
    <property type="entry name" value="HTHMARR"/>
</dbReference>
<dbReference type="InterPro" id="IPR036388">
    <property type="entry name" value="WH-like_DNA-bd_sf"/>
</dbReference>
<dbReference type="InterPro" id="IPR000835">
    <property type="entry name" value="HTH_MarR-typ"/>
</dbReference>
<accession>A0ABW6WCB6</accession>
<dbReference type="PANTHER" id="PTHR33164">
    <property type="entry name" value="TRANSCRIPTIONAL REGULATOR, MARR FAMILY"/>
    <property type="match status" value="1"/>
</dbReference>
<evidence type="ECO:0000256" key="3">
    <source>
        <dbReference type="ARBA" id="ARBA00023163"/>
    </source>
</evidence>
<evidence type="ECO:0000256" key="1">
    <source>
        <dbReference type="ARBA" id="ARBA00023015"/>
    </source>
</evidence>
<dbReference type="RefSeq" id="WP_157295551.1">
    <property type="nucleotide sequence ID" value="NZ_JBIAZU010000002.1"/>
</dbReference>
<dbReference type="PROSITE" id="PS50995">
    <property type="entry name" value="HTH_MARR_2"/>
    <property type="match status" value="1"/>
</dbReference>
<proteinExistence type="predicted"/>
<dbReference type="Pfam" id="PF01047">
    <property type="entry name" value="MarR"/>
    <property type="match status" value="1"/>
</dbReference>
<dbReference type="InterPro" id="IPR039422">
    <property type="entry name" value="MarR/SlyA-like"/>
</dbReference>
<name>A0ABW6WCB6_9ACTN</name>
<dbReference type="Proteomes" id="UP001602245">
    <property type="component" value="Unassembled WGS sequence"/>
</dbReference>
<organism evidence="5 6">
    <name type="scientific">Paractinoplanes globisporus</name>
    <dbReference type="NCBI Taxonomy" id="113565"/>
    <lineage>
        <taxon>Bacteria</taxon>
        <taxon>Bacillati</taxon>
        <taxon>Actinomycetota</taxon>
        <taxon>Actinomycetes</taxon>
        <taxon>Micromonosporales</taxon>
        <taxon>Micromonosporaceae</taxon>
        <taxon>Paractinoplanes</taxon>
    </lineage>
</organism>
<dbReference type="Gene3D" id="1.10.10.10">
    <property type="entry name" value="Winged helix-like DNA-binding domain superfamily/Winged helix DNA-binding domain"/>
    <property type="match status" value="1"/>
</dbReference>
<evidence type="ECO:0000259" key="4">
    <source>
        <dbReference type="PROSITE" id="PS50995"/>
    </source>
</evidence>
<keyword evidence="2" id="KW-0238">DNA-binding</keyword>
<reference evidence="5 6" key="1">
    <citation type="submission" date="2024-10" db="EMBL/GenBank/DDBJ databases">
        <title>The Natural Products Discovery Center: Release of the First 8490 Sequenced Strains for Exploring Actinobacteria Biosynthetic Diversity.</title>
        <authorList>
            <person name="Kalkreuter E."/>
            <person name="Kautsar S.A."/>
            <person name="Yang D."/>
            <person name="Bader C.D."/>
            <person name="Teijaro C.N."/>
            <person name="Fluegel L."/>
            <person name="Davis C.M."/>
            <person name="Simpson J.R."/>
            <person name="Lauterbach L."/>
            <person name="Steele A.D."/>
            <person name="Gui C."/>
            <person name="Meng S."/>
            <person name="Li G."/>
            <person name="Viehrig K."/>
            <person name="Ye F."/>
            <person name="Su P."/>
            <person name="Kiefer A.F."/>
            <person name="Nichols A."/>
            <person name="Cepeda A.J."/>
            <person name="Yan W."/>
            <person name="Fan B."/>
            <person name="Jiang Y."/>
            <person name="Adhikari A."/>
            <person name="Zheng C.-J."/>
            <person name="Schuster L."/>
            <person name="Cowan T.M."/>
            <person name="Smanski M.J."/>
            <person name="Chevrette M.G."/>
            <person name="De Carvalho L.P.S."/>
            <person name="Shen B."/>
        </authorList>
    </citation>
    <scope>NUCLEOTIDE SEQUENCE [LARGE SCALE GENOMIC DNA]</scope>
    <source>
        <strain evidence="5 6">NPDC000087</strain>
    </source>
</reference>
<dbReference type="SMART" id="SM00347">
    <property type="entry name" value="HTH_MARR"/>
    <property type="match status" value="1"/>
</dbReference>
<protein>
    <submittedName>
        <fullName evidence="5">MarR family winged helix-turn-helix transcriptional regulator</fullName>
    </submittedName>
</protein>
<evidence type="ECO:0000256" key="2">
    <source>
        <dbReference type="ARBA" id="ARBA00023125"/>
    </source>
</evidence>
<sequence>MTFDPPVLSASENEVVGALLAVSRVFVGVAARSIAELDDEVTLPQFRTLVVLVSRGPQRIVDLAQELSVTSSTATRMCNRLVGKGLVARVSRSSDRRAAWVTLTEPGRDLVGTVMGRRRDQIAALVADLSLTRPLAFAATLSALAEAAGELSDAEWQRRWEGAHLHESPE</sequence>
<comment type="caution">
    <text evidence="5">The sequence shown here is derived from an EMBL/GenBank/DDBJ whole genome shotgun (WGS) entry which is preliminary data.</text>
</comment>
<evidence type="ECO:0000313" key="6">
    <source>
        <dbReference type="Proteomes" id="UP001602245"/>
    </source>
</evidence>